<organism evidence="2 3">
    <name type="scientific">Portunus trituberculatus</name>
    <name type="common">Swimming crab</name>
    <name type="synonym">Neptunus trituberculatus</name>
    <dbReference type="NCBI Taxonomy" id="210409"/>
    <lineage>
        <taxon>Eukaryota</taxon>
        <taxon>Metazoa</taxon>
        <taxon>Ecdysozoa</taxon>
        <taxon>Arthropoda</taxon>
        <taxon>Crustacea</taxon>
        <taxon>Multicrustacea</taxon>
        <taxon>Malacostraca</taxon>
        <taxon>Eumalacostraca</taxon>
        <taxon>Eucarida</taxon>
        <taxon>Decapoda</taxon>
        <taxon>Pleocyemata</taxon>
        <taxon>Brachyura</taxon>
        <taxon>Eubrachyura</taxon>
        <taxon>Portunoidea</taxon>
        <taxon>Portunidae</taxon>
        <taxon>Portuninae</taxon>
        <taxon>Portunus</taxon>
    </lineage>
</organism>
<evidence type="ECO:0000256" key="1">
    <source>
        <dbReference type="SAM" id="MobiDB-lite"/>
    </source>
</evidence>
<evidence type="ECO:0000313" key="2">
    <source>
        <dbReference type="EMBL" id="MPC89311.1"/>
    </source>
</evidence>
<gene>
    <name evidence="2" type="ORF">E2C01_084251</name>
</gene>
<feature type="compositionally biased region" description="Low complexity" evidence="1">
    <location>
        <begin position="35"/>
        <end position="45"/>
    </location>
</feature>
<dbReference type="Proteomes" id="UP000324222">
    <property type="component" value="Unassembled WGS sequence"/>
</dbReference>
<feature type="region of interest" description="Disordered" evidence="1">
    <location>
        <begin position="35"/>
        <end position="75"/>
    </location>
</feature>
<protein>
    <submittedName>
        <fullName evidence="2">Uncharacterized protein</fullName>
    </submittedName>
</protein>
<comment type="caution">
    <text evidence="2">The sequence shown here is derived from an EMBL/GenBank/DDBJ whole genome shotgun (WGS) entry which is preliminary data.</text>
</comment>
<accession>A0A5B7IUS9</accession>
<name>A0A5B7IUS9_PORTR</name>
<feature type="region of interest" description="Disordered" evidence="1">
    <location>
        <begin position="1"/>
        <end position="21"/>
    </location>
</feature>
<reference evidence="2 3" key="1">
    <citation type="submission" date="2019-05" db="EMBL/GenBank/DDBJ databases">
        <title>Another draft genome of Portunus trituberculatus and its Hox gene families provides insights of decapod evolution.</title>
        <authorList>
            <person name="Jeong J.-H."/>
            <person name="Song I."/>
            <person name="Kim S."/>
            <person name="Choi T."/>
            <person name="Kim D."/>
            <person name="Ryu S."/>
            <person name="Kim W."/>
        </authorList>
    </citation>
    <scope>NUCLEOTIDE SEQUENCE [LARGE SCALE GENOMIC DNA]</scope>
    <source>
        <tissue evidence="2">Muscle</tissue>
    </source>
</reference>
<feature type="compositionally biased region" description="Polar residues" evidence="1">
    <location>
        <begin position="59"/>
        <end position="68"/>
    </location>
</feature>
<keyword evidence="3" id="KW-1185">Reference proteome</keyword>
<dbReference type="EMBL" id="VSRR010080589">
    <property type="protein sequence ID" value="MPC89311.1"/>
    <property type="molecule type" value="Genomic_DNA"/>
</dbReference>
<sequence length="75" mass="7590">MRHPWSAPPGEAISAGVIGRGAEGPLGRPRCRAEAGVAGEARGQACTRASENRKRCSQGEASASTSQPPGFMAAA</sequence>
<evidence type="ECO:0000313" key="3">
    <source>
        <dbReference type="Proteomes" id="UP000324222"/>
    </source>
</evidence>
<proteinExistence type="predicted"/>
<dbReference type="AlphaFoldDB" id="A0A5B7IUS9"/>